<evidence type="ECO:0000313" key="1">
    <source>
        <dbReference type="EMBL" id="VDO86781.1"/>
    </source>
</evidence>
<evidence type="ECO:0000313" key="2">
    <source>
        <dbReference type="Proteomes" id="UP000268014"/>
    </source>
</evidence>
<dbReference type="EMBL" id="UZAF01022721">
    <property type="protein sequence ID" value="VDO86781.1"/>
    <property type="molecule type" value="Genomic_DNA"/>
</dbReference>
<reference evidence="1 2" key="2">
    <citation type="submission" date="2018-11" db="EMBL/GenBank/DDBJ databases">
        <authorList>
            <consortium name="Pathogen Informatics"/>
        </authorList>
    </citation>
    <scope>NUCLEOTIDE SEQUENCE [LARGE SCALE GENOMIC DNA]</scope>
    <source>
        <strain evidence="1 2">MHpl1</strain>
    </source>
</reference>
<name>A0A0N4X988_HAEPC</name>
<evidence type="ECO:0000313" key="3">
    <source>
        <dbReference type="WBParaSite" id="HPLM_0002093001-mRNA-1"/>
    </source>
</evidence>
<gene>
    <name evidence="1" type="ORF">HPLM_LOCUS20921</name>
</gene>
<protein>
    <submittedName>
        <fullName evidence="1 3">Uncharacterized protein</fullName>
    </submittedName>
</protein>
<dbReference type="AlphaFoldDB" id="A0A0N4X988"/>
<proteinExistence type="predicted"/>
<sequence>MTSLLGGSSILHIANRLGGLKKEVPSEGEYLLALVTVFEGIYRIRPRFGSRDRIKVTSKGEERHQDQR</sequence>
<keyword evidence="2" id="KW-1185">Reference proteome</keyword>
<organism evidence="3">
    <name type="scientific">Haemonchus placei</name>
    <name type="common">Barber's pole worm</name>
    <dbReference type="NCBI Taxonomy" id="6290"/>
    <lineage>
        <taxon>Eukaryota</taxon>
        <taxon>Metazoa</taxon>
        <taxon>Ecdysozoa</taxon>
        <taxon>Nematoda</taxon>
        <taxon>Chromadorea</taxon>
        <taxon>Rhabditida</taxon>
        <taxon>Rhabditina</taxon>
        <taxon>Rhabditomorpha</taxon>
        <taxon>Strongyloidea</taxon>
        <taxon>Trichostrongylidae</taxon>
        <taxon>Haemonchus</taxon>
    </lineage>
</organism>
<dbReference type="Proteomes" id="UP000268014">
    <property type="component" value="Unassembled WGS sequence"/>
</dbReference>
<accession>A0A0N4X988</accession>
<reference evidence="3" key="1">
    <citation type="submission" date="2017-02" db="UniProtKB">
        <authorList>
            <consortium name="WormBaseParasite"/>
        </authorList>
    </citation>
    <scope>IDENTIFICATION</scope>
</reference>
<dbReference type="WBParaSite" id="HPLM_0002093001-mRNA-1">
    <property type="protein sequence ID" value="HPLM_0002093001-mRNA-1"/>
    <property type="gene ID" value="HPLM_0002093001"/>
</dbReference>